<organism evidence="3 4">
    <name type="scientific">Pseudomonas fildesensis</name>
    <dbReference type="NCBI Taxonomy" id="1674920"/>
    <lineage>
        <taxon>Bacteria</taxon>
        <taxon>Pseudomonadati</taxon>
        <taxon>Pseudomonadota</taxon>
        <taxon>Gammaproteobacteria</taxon>
        <taxon>Pseudomonadales</taxon>
        <taxon>Pseudomonadaceae</taxon>
        <taxon>Pseudomonas</taxon>
    </lineage>
</organism>
<keyword evidence="2" id="KW-1133">Transmembrane helix</keyword>
<feature type="region of interest" description="Disordered" evidence="1">
    <location>
        <begin position="1"/>
        <end position="47"/>
    </location>
</feature>
<sequence>MSISVTDLKKNPAANQSESQWDGSVQRAKAKEAGIEWQLSENDHRSTQEIIDGSPLLKNLGNQSDVKDKLKERVGDFETDRDAAYRATQVLEHIEQLDEGGSRVAGKDVNNSRVDGFTKSGEAKHGTEAGRLQDFGKFGFDNLEGKLKNVDTVADDPVAREKADARGIQWVRPENDQRSAQQIIDDSPLLKNLGNQSGVKDMLKEQVGDFENDPDAAYRAKQVLDHVVRFDGNGERLAGKDVNNDSVDGFTKSGEAKHGTEAGRLQDFGKGGFDSLNGKLETAANVGSDPKVREAGEKAGIVWELPEGDKRSASDIIDANPLLKNLGNQSGVKDALKERVGDFENDPNAAFRASQVLDRVVGYDESGKVLSGADVANSSVDGFTKSGEARNGTEAGRLQDFGKFGFESLPKAQASEDIASYKDFLKAKPDADEGSKQIAQYAAILEQKYDSIRGKTGADGALTEQNIKDYKDANPQLSAKEQEALDFWAQPGAFKMLDAARNPLANTADGKVGKADIQNWLKNTAPADAPGLTSLLSTVISGNVTHNVDTNKLGADVFEHPENYTAEQKAAVLMDLQNAQKLVVDGATAGMWGDDYGKVAIANGSGAFWQPDKVLQDINDHIALLQNDKPTAEFLKTRGDEAMKALFDDSPELKAAVTKTYEDQIKSGKALDTAWDAANKDGKVDQPKALADFYGTARSLQTMLGIDKADEIQAGVGKSSHSEEFKTYYKDTLASGDRLRELLKTETPEAAASAFSMEVALYNATLDPEFTGTLDKQLNDNFSSIVQENAFKGATFDDLKSAYGKDGGAELDEDKVRKLIDDIRRESPELLMNKDGTLATTDQILAGFRGNWDMFRQGIKSLDSMQSLAKFDPSGDGKGAYSSGVLHGVSGLFLAGVTIARGVQGAGKLTERNKVDIATGSVMTATVLTEGGTKAYKEYLDTAIKNGEQSLDDMRTGKLPSDLLQQVKDNVKDGKNAKVIATRFEDSAKGLGGLAGMAMGAYGIFDGVQAIRRGDNLTGGFGITAGSLGALAGAASAVEGGLGLLSSSLPRVIPYLAGVAGTAGVLGVLAGGVAVLAALIPGLVREGQQQAKADDFAQVLGGSIERYGIDGVKDGTISDIPTKDWPGGEQWTS</sequence>
<evidence type="ECO:0000256" key="2">
    <source>
        <dbReference type="SAM" id="Phobius"/>
    </source>
</evidence>
<comment type="caution">
    <text evidence="3">The sequence shown here is derived from an EMBL/GenBank/DDBJ whole genome shotgun (WGS) entry which is preliminary data.</text>
</comment>
<dbReference type="Pfam" id="PF16937">
    <property type="entry name" value="T3SS_HrpK1"/>
    <property type="match status" value="1"/>
</dbReference>
<protein>
    <submittedName>
        <fullName evidence="3">Type III effector HrpK</fullName>
    </submittedName>
</protein>
<evidence type="ECO:0000256" key="1">
    <source>
        <dbReference type="SAM" id="MobiDB-lite"/>
    </source>
</evidence>
<keyword evidence="4" id="KW-1185">Reference proteome</keyword>
<name>A0A0J8FW81_9PSED</name>
<evidence type="ECO:0000313" key="4">
    <source>
        <dbReference type="Proteomes" id="UP000037551"/>
    </source>
</evidence>
<accession>A0A0J8FW81</accession>
<reference evidence="3 4" key="1">
    <citation type="submission" date="2015-06" db="EMBL/GenBank/DDBJ databases">
        <title>Draft genome sequence of an Antarctic Pseudomonas sp. strain KG01 with full potential for biotechnological applications.</title>
        <authorList>
            <person name="Pavlov M.S."/>
            <person name="Lira F."/>
            <person name="Martinez J.L."/>
            <person name="Marshall S.H."/>
        </authorList>
    </citation>
    <scope>NUCLEOTIDE SEQUENCE [LARGE SCALE GENOMIC DNA]</scope>
    <source>
        <strain evidence="3 4">KG01</strain>
    </source>
</reference>
<dbReference type="PATRIC" id="fig|1674920.3.peg.1300"/>
<feature type="transmembrane region" description="Helical" evidence="2">
    <location>
        <begin position="1055"/>
        <end position="1080"/>
    </location>
</feature>
<feature type="region of interest" description="Disordered" evidence="1">
    <location>
        <begin position="249"/>
        <end position="268"/>
    </location>
</feature>
<feature type="region of interest" description="Disordered" evidence="1">
    <location>
        <begin position="102"/>
        <end position="124"/>
    </location>
</feature>
<dbReference type="RefSeq" id="WP_048726458.1">
    <property type="nucleotide sequence ID" value="NZ_LFMW01000011.1"/>
</dbReference>
<dbReference type="Proteomes" id="UP000037551">
    <property type="component" value="Unassembled WGS sequence"/>
</dbReference>
<keyword evidence="2" id="KW-0472">Membrane</keyword>
<dbReference type="EMBL" id="LFMW01000011">
    <property type="protein sequence ID" value="KMT54495.1"/>
    <property type="molecule type" value="Genomic_DNA"/>
</dbReference>
<evidence type="ECO:0000313" key="3">
    <source>
        <dbReference type="EMBL" id="KMT54495.1"/>
    </source>
</evidence>
<dbReference type="AlphaFoldDB" id="A0A0J8FW81"/>
<proteinExistence type="predicted"/>
<dbReference type="InterPro" id="IPR031613">
    <property type="entry name" value="HrpK"/>
</dbReference>
<gene>
    <name evidence="3" type="ORF">ACR52_16840</name>
</gene>
<feature type="compositionally biased region" description="Polar residues" evidence="1">
    <location>
        <begin position="13"/>
        <end position="23"/>
    </location>
</feature>
<keyword evidence="2" id="KW-0812">Transmembrane</keyword>
<dbReference type="OrthoDB" id="9035138at2"/>